<dbReference type="Proteomes" id="UP000298390">
    <property type="component" value="Unassembled WGS sequence"/>
</dbReference>
<gene>
    <name evidence="1" type="ORF">EVJ58_g655</name>
</gene>
<name>A0A4Y9Z6R7_9APHY</name>
<accession>A0A4Y9Z6R7</accession>
<comment type="caution">
    <text evidence="1">The sequence shown here is derived from an EMBL/GenBank/DDBJ whole genome shotgun (WGS) entry which is preliminary data.</text>
</comment>
<organism evidence="1 2">
    <name type="scientific">Rhodofomes roseus</name>
    <dbReference type="NCBI Taxonomy" id="34475"/>
    <lineage>
        <taxon>Eukaryota</taxon>
        <taxon>Fungi</taxon>
        <taxon>Dikarya</taxon>
        <taxon>Basidiomycota</taxon>
        <taxon>Agaricomycotina</taxon>
        <taxon>Agaricomycetes</taxon>
        <taxon>Polyporales</taxon>
        <taxon>Rhodofomes</taxon>
    </lineage>
</organism>
<sequence length="328" mass="37052">MAAQIAIHDMQAAIQDNPVLAHKRNAAMMEEGRYEDPSIASLPSFDKNAWYYPSHGYEDTGVRFTSPRGNWGRKMVHDARWVRRDKIAPWAPGVEDWEKAEERARKRIKLLLPPRDRSPSPSIILPHLRSPSPPITAPYPTPTTQHLSYTSFVMDKAVTSSFRSRLLDELEGATNSLIEGEAAVRRALGRLWQAMSEDPDQIPGNAPVVLKREDEGDGEDEQERRLARAPDLMPVVHKLFLQPAVDRTTPAYDGIPFTHPDIQLDSMEKSLATLRELQDDGREYAERLEEIRDGLGDVRIQRNGVWDLVRRKALAELQEAAAHSAVSM</sequence>
<proteinExistence type="predicted"/>
<reference evidence="1 2" key="1">
    <citation type="submission" date="2019-01" db="EMBL/GenBank/DDBJ databases">
        <title>Genome sequencing of the rare red list fungi Fomitopsis rosea.</title>
        <authorList>
            <person name="Buettner E."/>
            <person name="Kellner H."/>
        </authorList>
    </citation>
    <scope>NUCLEOTIDE SEQUENCE [LARGE SCALE GENOMIC DNA]</scope>
    <source>
        <strain evidence="1 2">DSM 105464</strain>
    </source>
</reference>
<dbReference type="EMBL" id="SEKV01000017">
    <property type="protein sequence ID" value="TFY69069.1"/>
    <property type="molecule type" value="Genomic_DNA"/>
</dbReference>
<evidence type="ECO:0000313" key="2">
    <source>
        <dbReference type="Proteomes" id="UP000298390"/>
    </source>
</evidence>
<dbReference type="STRING" id="34475.A0A4Y9Z6R7"/>
<protein>
    <submittedName>
        <fullName evidence="1">Uncharacterized protein</fullName>
    </submittedName>
</protein>
<dbReference type="AlphaFoldDB" id="A0A4Y9Z6R7"/>
<evidence type="ECO:0000313" key="1">
    <source>
        <dbReference type="EMBL" id="TFY69069.1"/>
    </source>
</evidence>